<comment type="caution">
    <text evidence="1">The sequence shown here is derived from an EMBL/GenBank/DDBJ whole genome shotgun (WGS) entry which is preliminary data.</text>
</comment>
<organism evidence="1 2">
    <name type="scientific">Zarea fungicola</name>
    <dbReference type="NCBI Taxonomy" id="93591"/>
    <lineage>
        <taxon>Eukaryota</taxon>
        <taxon>Fungi</taxon>
        <taxon>Dikarya</taxon>
        <taxon>Ascomycota</taxon>
        <taxon>Pezizomycotina</taxon>
        <taxon>Sordariomycetes</taxon>
        <taxon>Hypocreomycetidae</taxon>
        <taxon>Hypocreales</taxon>
        <taxon>Cordycipitaceae</taxon>
        <taxon>Zarea</taxon>
    </lineage>
</organism>
<evidence type="ECO:0000313" key="1">
    <source>
        <dbReference type="EMBL" id="KAJ2976551.1"/>
    </source>
</evidence>
<reference evidence="1" key="1">
    <citation type="submission" date="2022-08" db="EMBL/GenBank/DDBJ databases">
        <title>Genome Sequence of Lecanicillium fungicola.</title>
        <authorList>
            <person name="Buettner E."/>
        </authorList>
    </citation>
    <scope>NUCLEOTIDE SEQUENCE</scope>
    <source>
        <strain evidence="1">Babe33</strain>
    </source>
</reference>
<dbReference type="Proteomes" id="UP001143910">
    <property type="component" value="Unassembled WGS sequence"/>
</dbReference>
<protein>
    <submittedName>
        <fullName evidence="1">Uncharacterized protein</fullName>
    </submittedName>
</protein>
<accession>A0ACC1ND47</accession>
<name>A0ACC1ND47_9HYPO</name>
<dbReference type="EMBL" id="JANJQO010000571">
    <property type="protein sequence ID" value="KAJ2976551.1"/>
    <property type="molecule type" value="Genomic_DNA"/>
</dbReference>
<sequence length="326" mass="37329">MTTFIHHGCNLEIDPFIKEASDEDFSVKIPGVKPNIAQESILDENGRTYAGYKRDTYFLPNDAEEQARLDFQHEMYLQVTGGRLGIAPVESPQYCLDAATGTGIWAVQYAQKYPNCQVIGSDLSLIQREKLTPNCQFIQQDLEKEEWKFEHQFDHIHFRYVVTCFDDMPAIIKKAYDCLKPGGWIEFYDTEPVIIPLDDTVHGTAVEQWCKLIIQGALAAGRDVLKPEKYAKWCAEAGLVNVTEKRFPLPNNGIWPKDPTMKKMGRYSMKIQTSLVDSLTKFIRLAGLSAEETAIFEAQVKENLRDPKIHYFKEVFMIYAQKPLDE</sequence>
<gene>
    <name evidence="1" type="ORF">NQ176_g4888</name>
</gene>
<proteinExistence type="predicted"/>
<evidence type="ECO:0000313" key="2">
    <source>
        <dbReference type="Proteomes" id="UP001143910"/>
    </source>
</evidence>
<keyword evidence="2" id="KW-1185">Reference proteome</keyword>